<evidence type="ECO:0000259" key="1">
    <source>
        <dbReference type="PROSITE" id="PS50828"/>
    </source>
</evidence>
<sequence>MQFKLGDFVRFVDEKREGYVTRIIDSQTLGVTDTDGFEIPVAVSNLTSVHGHEANVSRPDVVSNSLNPVDEQFVEEGVYIAVVESQKASSVVHFTLINRSSYQLLLSLKTDLKGKYKGEFGSVVQAKTSTQVYSENLADLEIWPEFNFQILFYTTANLKPKAPLLLIRKFRAKDFSVSKSLIPELNKYGWLIRLDEPLPLIDAQKLKESLFRGSSAEMKVPIPPVEVDLHIEKLRDDHQFLDQSEMVNIQLAYFQQMLDAAIVHQMSKIVFIHGVGNGTLRHHIHKVISKHPQVRTFMDAQKEKFGFGATEVLFKV</sequence>
<dbReference type="InterPro" id="IPR036781">
    <property type="entry name" value="Smr_assoc-like_sf"/>
</dbReference>
<evidence type="ECO:0000313" key="2">
    <source>
        <dbReference type="EMBL" id="SFG60463.1"/>
    </source>
</evidence>
<dbReference type="Gene3D" id="3.30.1370.110">
    <property type="match status" value="1"/>
</dbReference>
<accession>A0A1I2T6A7</accession>
<dbReference type="STRING" id="414048.SAMN04489864_101225"/>
<dbReference type="OrthoDB" id="1524810at2"/>
<dbReference type="Proteomes" id="UP000199666">
    <property type="component" value="Unassembled WGS sequence"/>
</dbReference>
<evidence type="ECO:0000313" key="3">
    <source>
        <dbReference type="Proteomes" id="UP000199666"/>
    </source>
</evidence>
<organism evidence="2 3">
    <name type="scientific">Pedobacter insulae</name>
    <dbReference type="NCBI Taxonomy" id="414048"/>
    <lineage>
        <taxon>Bacteria</taxon>
        <taxon>Pseudomonadati</taxon>
        <taxon>Bacteroidota</taxon>
        <taxon>Sphingobacteriia</taxon>
        <taxon>Sphingobacteriales</taxon>
        <taxon>Sphingobacteriaceae</taxon>
        <taxon>Pedobacter</taxon>
    </lineage>
</organism>
<protein>
    <submittedName>
        <fullName evidence="2">Smr domain-containing protein</fullName>
    </submittedName>
</protein>
<dbReference type="Pfam" id="PF01713">
    <property type="entry name" value="Smr"/>
    <property type="match status" value="1"/>
</dbReference>
<dbReference type="Gene3D" id="2.60.40.1600">
    <property type="entry name" value="Smr-associated-like"/>
    <property type="match status" value="1"/>
</dbReference>
<feature type="domain" description="Smr" evidence="1">
    <location>
        <begin position="258"/>
        <end position="315"/>
    </location>
</feature>
<proteinExistence type="predicted"/>
<dbReference type="SUPFAM" id="SSF158949">
    <property type="entry name" value="Smr-associated domain-like"/>
    <property type="match status" value="1"/>
</dbReference>
<dbReference type="RefSeq" id="WP_090991711.1">
    <property type="nucleotide sequence ID" value="NZ_FOPP01000001.1"/>
</dbReference>
<dbReference type="InterPro" id="IPR036063">
    <property type="entry name" value="Smr_dom_sf"/>
</dbReference>
<dbReference type="AlphaFoldDB" id="A0A1I2T6A7"/>
<name>A0A1I2T6A7_9SPHI</name>
<dbReference type="PROSITE" id="PS50828">
    <property type="entry name" value="SMR"/>
    <property type="match status" value="1"/>
</dbReference>
<dbReference type="InterPro" id="IPR002625">
    <property type="entry name" value="Smr_dom"/>
</dbReference>
<dbReference type="EMBL" id="FOPP01000001">
    <property type="protein sequence ID" value="SFG60463.1"/>
    <property type="molecule type" value="Genomic_DNA"/>
</dbReference>
<keyword evidence="3" id="KW-1185">Reference proteome</keyword>
<gene>
    <name evidence="2" type="ORF">SAMN04489864_101225</name>
</gene>
<reference evidence="2 3" key="1">
    <citation type="submission" date="2016-10" db="EMBL/GenBank/DDBJ databases">
        <authorList>
            <person name="de Groot N.N."/>
        </authorList>
    </citation>
    <scope>NUCLEOTIDE SEQUENCE [LARGE SCALE GENOMIC DNA]</scope>
    <source>
        <strain evidence="2 3">DSM 18684</strain>
    </source>
</reference>